<feature type="transmembrane region" description="Helical" evidence="1">
    <location>
        <begin position="282"/>
        <end position="299"/>
    </location>
</feature>
<sequence>MEEFYKKRQASHKKNMMKYMKYVLNDHFLLVMLISLGGFGLYYSEFVKSLNSSFVIGKVVAIVLCVLTVFVGRLATLIKEADSVFLLPKERHMLNYLKTSFKNSILLPFVVIVLVTGVLMPLLVATSKLTFNDFYPLVLNLWVLKLAHLIIQVENLYLDTEKTVKFQWFLLLISSVLSMSLNVLIMPWFGLPISILCLVYCLVQSKNAVSHHPFNWQKSIELERKRMKKIYSFINLFTDVPGLSADIKRRAYLDPVLHKIKREQGQTYTYLYSRVFLRGTEYSGLVIRLTLIGSLVLLFSDQLILNAIVSALFVYLIGFQLLPMYNEFDYMLMTQLYPVPKGQKSVAVQKIIGLILLVVSILFSLLLLIVLEDKVNAALVSVIILAESIFFTKIYAAKRLKKLEKSLI</sequence>
<accession>A0ABS3HUX5</accession>
<evidence type="ECO:0000313" key="3">
    <source>
        <dbReference type="Proteomes" id="UP000664857"/>
    </source>
</evidence>
<proteinExistence type="predicted"/>
<keyword evidence="1" id="KW-1133">Transmembrane helix</keyword>
<feature type="transmembrane region" description="Helical" evidence="1">
    <location>
        <begin position="99"/>
        <end position="122"/>
    </location>
</feature>
<dbReference type="InterPro" id="IPR010288">
    <property type="entry name" value="EcsB_ABC"/>
</dbReference>
<keyword evidence="1" id="KW-0472">Membrane</keyword>
<evidence type="ECO:0000256" key="1">
    <source>
        <dbReference type="SAM" id="Phobius"/>
    </source>
</evidence>
<evidence type="ECO:0000313" key="2">
    <source>
        <dbReference type="EMBL" id="MBO0476646.1"/>
    </source>
</evidence>
<protein>
    <submittedName>
        <fullName evidence="2">ABC transporter permease</fullName>
    </submittedName>
</protein>
<feature type="transmembrane region" description="Helical" evidence="1">
    <location>
        <begin position="305"/>
        <end position="325"/>
    </location>
</feature>
<feature type="transmembrane region" description="Helical" evidence="1">
    <location>
        <begin position="21"/>
        <end position="43"/>
    </location>
</feature>
<comment type="caution">
    <text evidence="2">The sequence shown here is derived from an EMBL/GenBank/DDBJ whole genome shotgun (WGS) entry which is preliminary data.</text>
</comment>
<dbReference type="Pfam" id="PF05975">
    <property type="entry name" value="EcsB"/>
    <property type="match status" value="1"/>
</dbReference>
<feature type="transmembrane region" description="Helical" evidence="1">
    <location>
        <begin position="377"/>
        <end position="396"/>
    </location>
</feature>
<keyword evidence="3" id="KW-1185">Reference proteome</keyword>
<feature type="transmembrane region" description="Helical" evidence="1">
    <location>
        <begin position="55"/>
        <end position="78"/>
    </location>
</feature>
<dbReference type="EMBL" id="JAFLVX010000016">
    <property type="protein sequence ID" value="MBO0476646.1"/>
    <property type="molecule type" value="Genomic_DNA"/>
</dbReference>
<feature type="transmembrane region" description="Helical" evidence="1">
    <location>
        <begin position="185"/>
        <end position="203"/>
    </location>
</feature>
<name>A0ABS3HUX5_9ENTE</name>
<dbReference type="RefSeq" id="WP_206965840.1">
    <property type="nucleotide sequence ID" value="NZ_JAFLVX010000016.1"/>
</dbReference>
<dbReference type="PIRSF" id="PIRSF037259">
    <property type="entry name" value="EcsB_ABC"/>
    <property type="match status" value="1"/>
</dbReference>
<organism evidence="2 3">
    <name type="scientific">Candidatus Vagococcus giribetii</name>
    <dbReference type="NCBI Taxonomy" id="2230876"/>
    <lineage>
        <taxon>Bacteria</taxon>
        <taxon>Bacillati</taxon>
        <taxon>Bacillota</taxon>
        <taxon>Bacilli</taxon>
        <taxon>Lactobacillales</taxon>
        <taxon>Enterococcaceae</taxon>
        <taxon>Vagococcus</taxon>
    </lineage>
</organism>
<gene>
    <name evidence="2" type="ORF">DOK76_06155</name>
</gene>
<dbReference type="Proteomes" id="UP000664857">
    <property type="component" value="Unassembled WGS sequence"/>
</dbReference>
<keyword evidence="1" id="KW-0812">Transmembrane</keyword>
<feature type="transmembrane region" description="Helical" evidence="1">
    <location>
        <begin position="351"/>
        <end position="371"/>
    </location>
</feature>
<reference evidence="2 3" key="1">
    <citation type="submission" date="2021-03" db="EMBL/GenBank/DDBJ databases">
        <title>Enterococcal diversity collection.</title>
        <authorList>
            <person name="Gilmore M.S."/>
            <person name="Schwartzman J."/>
            <person name="Van Tyne D."/>
            <person name="Martin M."/>
            <person name="Earl A.M."/>
            <person name="Manson A.L."/>
            <person name="Straub T."/>
            <person name="Salamzade R."/>
            <person name="Saavedra J."/>
            <person name="Lebreton F."/>
            <person name="Prichula J."/>
            <person name="Schaufler K."/>
            <person name="Gaca A."/>
            <person name="Sgardioli B."/>
            <person name="Wagenaar J."/>
            <person name="Strong T."/>
        </authorList>
    </citation>
    <scope>NUCLEOTIDE SEQUENCE [LARGE SCALE GENOMIC DNA]</scope>
    <source>
        <strain evidence="2 3">DIV0080</strain>
    </source>
</reference>